<name>D7BGJ7_ALLS1</name>
<organism evidence="1 2">
    <name type="scientific">Allomeiothermus silvanus (strain ATCC 700542 / DSM 9946 / NBRC 106475 / NCIMB 13440 / VI-R2)</name>
    <name type="common">Thermus silvanus</name>
    <dbReference type="NCBI Taxonomy" id="526227"/>
    <lineage>
        <taxon>Bacteria</taxon>
        <taxon>Thermotogati</taxon>
        <taxon>Deinococcota</taxon>
        <taxon>Deinococci</taxon>
        <taxon>Thermales</taxon>
        <taxon>Thermaceae</taxon>
        <taxon>Allomeiothermus</taxon>
    </lineage>
</organism>
<protein>
    <recommendedName>
        <fullName evidence="3">Outer membrane protein beta-barrel domain-containing protein</fullName>
    </recommendedName>
</protein>
<keyword evidence="2" id="KW-1185">Reference proteome</keyword>
<accession>D7BGJ7</accession>
<evidence type="ECO:0000313" key="1">
    <source>
        <dbReference type="EMBL" id="ADH63813.1"/>
    </source>
</evidence>
<sequence length="147" mass="15895">MKRLAAVFVVVCGFVFAGGLDFGVSVRNGPGGNFMGHLGFYLDAFPIDVRTNLLIGAPQGLVLSGEILYTFPSLVLIHPYVGAGLGLGLTVFTNPGELTFRFADRIYALLTAGIQFPSRGYRPYVEVTQYLGSDTFTRFTVGFISEI</sequence>
<dbReference type="OrthoDB" id="25869at2"/>
<dbReference type="KEGG" id="msv:Mesil_1938"/>
<dbReference type="AlphaFoldDB" id="D7BGJ7"/>
<proteinExistence type="predicted"/>
<gene>
    <name evidence="1" type="ordered locus">Mesil_1938</name>
</gene>
<reference evidence="1 2" key="1">
    <citation type="journal article" date="2010" name="Stand. Genomic Sci.">
        <title>Complete genome sequence of Meiothermus silvanus type strain (VI-R2).</title>
        <authorList>
            <person name="Sikorski J."/>
            <person name="Tindall B.J."/>
            <person name="Lowry S."/>
            <person name="Lucas S."/>
            <person name="Nolan M."/>
            <person name="Copeland A."/>
            <person name="Glavina Del Rio T."/>
            <person name="Tice H."/>
            <person name="Cheng J.F."/>
            <person name="Han C."/>
            <person name="Pitluck S."/>
            <person name="Liolios K."/>
            <person name="Ivanova N."/>
            <person name="Mavromatis K."/>
            <person name="Mikhailova N."/>
            <person name="Pati A."/>
            <person name="Goodwin L."/>
            <person name="Chen A."/>
            <person name="Palaniappan K."/>
            <person name="Land M."/>
            <person name="Hauser L."/>
            <person name="Chang Y.J."/>
            <person name="Jeffries C.D."/>
            <person name="Rohde M."/>
            <person name="Goker M."/>
            <person name="Woyke T."/>
            <person name="Bristow J."/>
            <person name="Eisen J.A."/>
            <person name="Markowitz V."/>
            <person name="Hugenholtz P."/>
            <person name="Kyrpides N.C."/>
            <person name="Klenk H.P."/>
            <person name="Lapidus A."/>
        </authorList>
    </citation>
    <scope>NUCLEOTIDE SEQUENCE [LARGE SCALE GENOMIC DNA]</scope>
    <source>
        <strain evidence="2">ATCC 700542 / DSM 9946 / VI-R2</strain>
    </source>
</reference>
<dbReference type="EMBL" id="CP002042">
    <property type="protein sequence ID" value="ADH63813.1"/>
    <property type="molecule type" value="Genomic_DNA"/>
</dbReference>
<dbReference type="HOGENOM" id="CLU_1738317_0_0_0"/>
<dbReference type="STRING" id="526227.Mesil_1938"/>
<evidence type="ECO:0008006" key="3">
    <source>
        <dbReference type="Google" id="ProtNLM"/>
    </source>
</evidence>
<evidence type="ECO:0000313" key="2">
    <source>
        <dbReference type="Proteomes" id="UP000001916"/>
    </source>
</evidence>
<dbReference type="eggNOG" id="ENOG5033IQ3">
    <property type="taxonomic scope" value="Bacteria"/>
</dbReference>
<dbReference type="RefSeq" id="WP_013158366.1">
    <property type="nucleotide sequence ID" value="NC_014212.1"/>
</dbReference>
<dbReference type="Proteomes" id="UP000001916">
    <property type="component" value="Chromosome"/>
</dbReference>